<dbReference type="InterPro" id="IPR051260">
    <property type="entry name" value="Diverse_substr_monoxygenases"/>
</dbReference>
<dbReference type="PIRSF" id="PIRSF000337">
    <property type="entry name" value="NTA_MOA"/>
    <property type="match status" value="1"/>
</dbReference>
<evidence type="ECO:0000256" key="4">
    <source>
        <dbReference type="ARBA" id="ARBA00023033"/>
    </source>
</evidence>
<dbReference type="InterPro" id="IPR011251">
    <property type="entry name" value="Luciferase-like_dom"/>
</dbReference>
<organism evidence="7 8">
    <name type="scientific">Paenibacillus arenilitoris</name>
    <dbReference type="NCBI Taxonomy" id="2772299"/>
    <lineage>
        <taxon>Bacteria</taxon>
        <taxon>Bacillati</taxon>
        <taxon>Bacillota</taxon>
        <taxon>Bacilli</taxon>
        <taxon>Bacillales</taxon>
        <taxon>Paenibacillaceae</taxon>
        <taxon>Paenibacillus</taxon>
    </lineage>
</organism>
<comment type="similarity">
    <text evidence="5">Belongs to the NtaA/SnaA/DszA monooxygenase family.</text>
</comment>
<feature type="domain" description="Luciferase-like" evidence="6">
    <location>
        <begin position="19"/>
        <end position="293"/>
    </location>
</feature>
<keyword evidence="8" id="KW-1185">Reference proteome</keyword>
<keyword evidence="1" id="KW-0285">Flavoprotein</keyword>
<evidence type="ECO:0000256" key="3">
    <source>
        <dbReference type="ARBA" id="ARBA00023002"/>
    </source>
</evidence>
<dbReference type="InterPro" id="IPR036661">
    <property type="entry name" value="Luciferase-like_sf"/>
</dbReference>
<dbReference type="EMBL" id="JACXIY010000022">
    <property type="protein sequence ID" value="MBD2870557.1"/>
    <property type="molecule type" value="Genomic_DNA"/>
</dbReference>
<dbReference type="AlphaFoldDB" id="A0A927H7I1"/>
<dbReference type="PANTHER" id="PTHR30011">
    <property type="entry name" value="ALKANESULFONATE MONOOXYGENASE-RELATED"/>
    <property type="match status" value="1"/>
</dbReference>
<keyword evidence="4" id="KW-0503">Monooxygenase</keyword>
<gene>
    <name evidence="7" type="ORF">IDH41_18405</name>
</gene>
<reference evidence="7" key="1">
    <citation type="submission" date="2020-09" db="EMBL/GenBank/DDBJ databases">
        <title>A novel bacterium of genus Paenibacillus, isolated from South China Sea.</title>
        <authorList>
            <person name="Huang H."/>
            <person name="Mo K."/>
            <person name="Hu Y."/>
        </authorList>
    </citation>
    <scope>NUCLEOTIDE SEQUENCE</scope>
    <source>
        <strain evidence="7">IB182493</strain>
    </source>
</reference>
<evidence type="ECO:0000256" key="2">
    <source>
        <dbReference type="ARBA" id="ARBA00022643"/>
    </source>
</evidence>
<proteinExistence type="inferred from homology"/>
<dbReference type="Pfam" id="PF00296">
    <property type="entry name" value="Bac_luciferase"/>
    <property type="match status" value="1"/>
</dbReference>
<dbReference type="InterPro" id="IPR016215">
    <property type="entry name" value="NTA_MOA"/>
</dbReference>
<protein>
    <submittedName>
        <fullName evidence="7">LLM class flavin-dependent oxidoreductase</fullName>
    </submittedName>
</protein>
<sequence>MSAGGADRKLILTAALDGPDYARCVRQAQIAEQAGFHAVVAPESSDFRLGGNGEPEAALEPFSLLAALSAGTASIGLIAEVHAAYNEPYHIARKLGALDYMSRGRAGCHIAPGPAAAAGNFGRTGEGGPGPRLLEAEAAATEFAEALRLLWDSWEDDALVYDKRAGVQMDEGKVREIDYAGRYYAVKGPLNIARPPQGQPPVLFAVTGARGRSAAAKEADAAVAPLLSTAEAALMRADMRARMVRNGRRAEDLRLLAELCPVVAETNEEARELEHRLRQAFGAASERLIFAGTAAAVADRIEAWFRQEAIDGFHIAPLPRPDLLPAFAAKVVPELRRRGLFRAGGETSTLRSGLGLARPNNVFATLKRRGGSD</sequence>
<accession>A0A927H7I1</accession>
<dbReference type="Proteomes" id="UP000632125">
    <property type="component" value="Unassembled WGS sequence"/>
</dbReference>
<dbReference type="PANTHER" id="PTHR30011:SF16">
    <property type="entry name" value="C2H2 FINGER DOMAIN TRANSCRIPTION FACTOR (EUROFUNG)-RELATED"/>
    <property type="match status" value="1"/>
</dbReference>
<name>A0A927H7I1_9BACL</name>
<evidence type="ECO:0000256" key="5">
    <source>
        <dbReference type="ARBA" id="ARBA00033748"/>
    </source>
</evidence>
<dbReference type="GO" id="GO:0004497">
    <property type="term" value="F:monooxygenase activity"/>
    <property type="evidence" value="ECO:0007669"/>
    <property type="project" value="UniProtKB-KW"/>
</dbReference>
<evidence type="ECO:0000259" key="6">
    <source>
        <dbReference type="Pfam" id="PF00296"/>
    </source>
</evidence>
<evidence type="ECO:0000313" key="8">
    <source>
        <dbReference type="Proteomes" id="UP000632125"/>
    </source>
</evidence>
<evidence type="ECO:0000256" key="1">
    <source>
        <dbReference type="ARBA" id="ARBA00022630"/>
    </source>
</evidence>
<dbReference type="RefSeq" id="WP_190863589.1">
    <property type="nucleotide sequence ID" value="NZ_JACXIY010000022.1"/>
</dbReference>
<dbReference type="GO" id="GO:0016705">
    <property type="term" value="F:oxidoreductase activity, acting on paired donors, with incorporation or reduction of molecular oxygen"/>
    <property type="evidence" value="ECO:0007669"/>
    <property type="project" value="InterPro"/>
</dbReference>
<evidence type="ECO:0000313" key="7">
    <source>
        <dbReference type="EMBL" id="MBD2870557.1"/>
    </source>
</evidence>
<dbReference type="Gene3D" id="3.20.20.30">
    <property type="entry name" value="Luciferase-like domain"/>
    <property type="match status" value="1"/>
</dbReference>
<comment type="caution">
    <text evidence="7">The sequence shown here is derived from an EMBL/GenBank/DDBJ whole genome shotgun (WGS) entry which is preliminary data.</text>
</comment>
<keyword evidence="3" id="KW-0560">Oxidoreductase</keyword>
<dbReference type="SUPFAM" id="SSF51679">
    <property type="entry name" value="Bacterial luciferase-like"/>
    <property type="match status" value="1"/>
</dbReference>
<keyword evidence="2" id="KW-0288">FMN</keyword>